<keyword evidence="2" id="KW-1185">Reference proteome</keyword>
<dbReference type="EMBL" id="FQUU01000041">
    <property type="protein sequence ID" value="SHG05860.1"/>
    <property type="molecule type" value="Genomic_DNA"/>
</dbReference>
<sequence>MYTLLFIHAHHRYIEIAPLKVRSKDPAYGGMTKQPSLHFALKLTAKPYFEFIAIVHKTDCYYSLPVL</sequence>
<reference evidence="1 2" key="1">
    <citation type="submission" date="2016-11" db="EMBL/GenBank/DDBJ databases">
        <authorList>
            <person name="Jaros S."/>
            <person name="Januszkiewicz K."/>
            <person name="Wedrychowicz H."/>
        </authorList>
    </citation>
    <scope>NUCLEOTIDE SEQUENCE [LARGE SCALE GENOMIC DNA]</scope>
    <source>
        <strain evidence="1 2">DSM 18119</strain>
    </source>
</reference>
<dbReference type="AlphaFoldDB" id="A0A1M5GPX5"/>
<evidence type="ECO:0000313" key="2">
    <source>
        <dbReference type="Proteomes" id="UP000184048"/>
    </source>
</evidence>
<evidence type="ECO:0000313" key="1">
    <source>
        <dbReference type="EMBL" id="SHG05860.1"/>
    </source>
</evidence>
<accession>A0A1M5GPX5</accession>
<protein>
    <submittedName>
        <fullName evidence="1">Uncharacterized protein</fullName>
    </submittedName>
</protein>
<name>A0A1M5GPX5_9BACT</name>
<proteinExistence type="predicted"/>
<gene>
    <name evidence="1" type="ORF">SAMN02745131_04204</name>
</gene>
<dbReference type="Proteomes" id="UP000184048">
    <property type="component" value="Unassembled WGS sequence"/>
</dbReference>
<organism evidence="1 2">
    <name type="scientific">Flavisolibacter ginsengisoli DSM 18119</name>
    <dbReference type="NCBI Taxonomy" id="1121884"/>
    <lineage>
        <taxon>Bacteria</taxon>
        <taxon>Pseudomonadati</taxon>
        <taxon>Bacteroidota</taxon>
        <taxon>Chitinophagia</taxon>
        <taxon>Chitinophagales</taxon>
        <taxon>Chitinophagaceae</taxon>
        <taxon>Flavisolibacter</taxon>
    </lineage>
</organism>